<dbReference type="CDD" id="cd03364">
    <property type="entry name" value="TOPRIM_DnaG_primases"/>
    <property type="match status" value="1"/>
</dbReference>
<organism evidence="17 18">
    <name type="scientific">Helicobacter cappadocius</name>
    <dbReference type="NCBI Taxonomy" id="3063998"/>
    <lineage>
        <taxon>Bacteria</taxon>
        <taxon>Pseudomonadati</taxon>
        <taxon>Campylobacterota</taxon>
        <taxon>Epsilonproteobacteria</taxon>
        <taxon>Campylobacterales</taxon>
        <taxon>Helicobacteraceae</taxon>
        <taxon>Helicobacter</taxon>
    </lineage>
</organism>
<dbReference type="Proteomes" id="UP001177258">
    <property type="component" value="Unassembled WGS sequence"/>
</dbReference>
<dbReference type="SMART" id="SM00493">
    <property type="entry name" value="TOPRIM"/>
    <property type="match status" value="1"/>
</dbReference>
<evidence type="ECO:0000256" key="2">
    <source>
        <dbReference type="ARBA" id="ARBA00022515"/>
    </source>
</evidence>
<dbReference type="SUPFAM" id="SSF57783">
    <property type="entry name" value="Zinc beta-ribbon"/>
    <property type="match status" value="1"/>
</dbReference>
<gene>
    <name evidence="12 17" type="primary">dnaG</name>
    <name evidence="16" type="ORF">Q5I04_04350</name>
    <name evidence="17" type="ORF">Q5I06_02915</name>
</gene>
<comment type="subunit">
    <text evidence="12">Monomer. Interacts with DnaB.</text>
</comment>
<keyword evidence="11 12" id="KW-0804">Transcription</keyword>
<dbReference type="Pfam" id="PF13662">
    <property type="entry name" value="Toprim_4"/>
    <property type="match status" value="1"/>
</dbReference>
<dbReference type="Pfam" id="PF01807">
    <property type="entry name" value="Zn_ribbon_DnaG"/>
    <property type="match status" value="1"/>
</dbReference>
<evidence type="ECO:0000256" key="12">
    <source>
        <dbReference type="HAMAP-Rule" id="MF_00974"/>
    </source>
</evidence>
<dbReference type="GO" id="GO:0008270">
    <property type="term" value="F:zinc ion binding"/>
    <property type="evidence" value="ECO:0007669"/>
    <property type="project" value="UniProtKB-UniRule"/>
</dbReference>
<comment type="catalytic activity">
    <reaction evidence="12">
        <text>ssDNA + n NTP = ssDNA/pppN(pN)n-1 hybrid + (n-1) diphosphate.</text>
        <dbReference type="EC" id="2.7.7.101"/>
    </reaction>
</comment>
<evidence type="ECO:0000256" key="10">
    <source>
        <dbReference type="ARBA" id="ARBA00023125"/>
    </source>
</evidence>
<keyword evidence="6 12" id="KW-0479">Metal-binding</keyword>
<dbReference type="NCBIfam" id="TIGR01391">
    <property type="entry name" value="dnaG"/>
    <property type="match status" value="1"/>
</dbReference>
<keyword evidence="10 12" id="KW-0238">DNA-binding</keyword>
<sequence length="551" mass="62504">MITQTSIEALKATIDIVDIVGSYVDLRKSGSNFTACCPFHDEKTPSFMVNGSKGLYHCYGCGVGGDAIKFVMEYEKLNFVEAVEKIADLCNFTLEYEKNSIPKKDDFKSLEKVAKFYQKRLMELTEYRDYLYKRGVSTSSIEKFGLGFCGPSFETLRFVEQEGMDKKKLIELGVLGEDSARTYVRFAERIMFPIHSPAGKIVGFGGRTTKDNLPKYLNSPQTSQFNKSKLLYGYHIAKEYIYKYEQVIVTEGYLDVIMLHQAGFNTAVATLGTALTQDHLPILNKGNPKVILSYDGDAAGIKSAFRASAMLAKDSRAGGVVIFEGGLDPADMVFQKKTDELERLFSSPIPFVEFVFKQISLKYDLSDPLAKEKALKESSDFLHTLSPLLQEEYRDFVARILKIPLNLIVPSYKGSSKIYPKATTPLRNKTNSYDGLESLIIKYILEDKSLLDMAIEYIDERVFQYKRKEFCALCRGDFEDEGLIGIEINEELLLHKGGFKDELVMLILKYNQNQLEKIIADSDLNFQEKSFRIRQIKNNIIRLRKGELIGI</sequence>
<dbReference type="InterPro" id="IPR006171">
    <property type="entry name" value="TOPRIM_dom"/>
</dbReference>
<evidence type="ECO:0000256" key="7">
    <source>
        <dbReference type="ARBA" id="ARBA00022771"/>
    </source>
</evidence>
<dbReference type="GO" id="GO:0003899">
    <property type="term" value="F:DNA-directed RNA polymerase activity"/>
    <property type="evidence" value="ECO:0007669"/>
    <property type="project" value="UniProtKB-UniRule"/>
</dbReference>
<dbReference type="PANTHER" id="PTHR30313:SF2">
    <property type="entry name" value="DNA PRIMASE"/>
    <property type="match status" value="1"/>
</dbReference>
<protein>
    <recommendedName>
        <fullName evidence="12 13">DNA primase</fullName>
        <ecNumber evidence="12">2.7.7.101</ecNumber>
    </recommendedName>
</protein>
<dbReference type="InterPro" id="IPR031988">
    <property type="entry name" value="DnaG_HBD"/>
</dbReference>
<dbReference type="GO" id="GO:0000428">
    <property type="term" value="C:DNA-directed RNA polymerase complex"/>
    <property type="evidence" value="ECO:0007669"/>
    <property type="project" value="UniProtKB-KW"/>
</dbReference>
<evidence type="ECO:0000256" key="3">
    <source>
        <dbReference type="ARBA" id="ARBA00022679"/>
    </source>
</evidence>
<keyword evidence="5 12" id="KW-0235">DNA replication</keyword>
<dbReference type="PANTHER" id="PTHR30313">
    <property type="entry name" value="DNA PRIMASE"/>
    <property type="match status" value="1"/>
</dbReference>
<dbReference type="InterPro" id="IPR036977">
    <property type="entry name" value="DNA_primase_Znf_CHC2"/>
</dbReference>
<dbReference type="SMART" id="SM00400">
    <property type="entry name" value="ZnF_CHCC"/>
    <property type="match status" value="1"/>
</dbReference>
<dbReference type="Gene3D" id="1.10.860.10">
    <property type="entry name" value="DNAb Helicase, Chain A"/>
    <property type="match status" value="1"/>
</dbReference>
<dbReference type="Gene3D" id="3.90.980.10">
    <property type="entry name" value="DNA primase, catalytic core, N-terminal domain"/>
    <property type="match status" value="1"/>
</dbReference>
<evidence type="ECO:0000256" key="4">
    <source>
        <dbReference type="ARBA" id="ARBA00022695"/>
    </source>
</evidence>
<dbReference type="EMBL" id="JAUPEV010000005">
    <property type="protein sequence ID" value="MDO7253139.1"/>
    <property type="molecule type" value="Genomic_DNA"/>
</dbReference>
<feature type="zinc finger region" description="CHC2-type" evidence="12 14">
    <location>
        <begin position="37"/>
        <end position="61"/>
    </location>
</feature>
<proteinExistence type="inferred from homology"/>
<reference evidence="17 19" key="1">
    <citation type="submission" date="2023-07" db="EMBL/GenBank/DDBJ databases">
        <title>Unpublished Manusciprt.</title>
        <authorList>
            <person name="Aydin F."/>
            <person name="Tarhane S."/>
            <person name="Saticioglu I.B."/>
            <person name="Karakaya E."/>
            <person name="Abay S."/>
            <person name="Guran O."/>
            <person name="Bozkurt E."/>
            <person name="Uzum N."/>
            <person name="Olgun K."/>
            <person name="Jablonski D."/>
        </authorList>
    </citation>
    <scope>NUCLEOTIDE SEQUENCE</scope>
    <source>
        <strain evidence="19">faydin-H75</strain>
        <strain evidence="17">Faydin-H76</strain>
    </source>
</reference>
<comment type="cofactor">
    <cofactor evidence="12 13 14">
        <name>Zn(2+)</name>
        <dbReference type="ChEBI" id="CHEBI:29105"/>
    </cofactor>
    <text evidence="12 13 14">Binds 1 zinc ion per monomer.</text>
</comment>
<evidence type="ECO:0000259" key="15">
    <source>
        <dbReference type="PROSITE" id="PS50880"/>
    </source>
</evidence>
<comment type="similarity">
    <text evidence="12 13">Belongs to the DnaG primase family.</text>
</comment>
<evidence type="ECO:0000313" key="19">
    <source>
        <dbReference type="Proteomes" id="UP001240777"/>
    </source>
</evidence>
<dbReference type="GO" id="GO:0005737">
    <property type="term" value="C:cytoplasm"/>
    <property type="evidence" value="ECO:0007669"/>
    <property type="project" value="TreeGrafter"/>
</dbReference>
<dbReference type="InterPro" id="IPR013264">
    <property type="entry name" value="DNAG_N"/>
</dbReference>
<comment type="caution">
    <text evidence="17">The sequence shown here is derived from an EMBL/GenBank/DDBJ whole genome shotgun (WGS) entry which is preliminary data.</text>
</comment>
<dbReference type="HAMAP" id="MF_00974">
    <property type="entry name" value="DNA_primase_DnaG"/>
    <property type="match status" value="1"/>
</dbReference>
<dbReference type="Pfam" id="PF08275">
    <property type="entry name" value="DNAG_N"/>
    <property type="match status" value="1"/>
</dbReference>
<dbReference type="AlphaFoldDB" id="A0AA90PU19"/>
<keyword evidence="7 12" id="KW-0863">Zinc-finger</keyword>
<evidence type="ECO:0000256" key="13">
    <source>
        <dbReference type="PIRNR" id="PIRNR002811"/>
    </source>
</evidence>
<evidence type="ECO:0000256" key="14">
    <source>
        <dbReference type="PIRSR" id="PIRSR002811-1"/>
    </source>
</evidence>
<keyword evidence="9" id="KW-0460">Magnesium</keyword>
<evidence type="ECO:0000256" key="9">
    <source>
        <dbReference type="ARBA" id="ARBA00022842"/>
    </source>
</evidence>
<dbReference type="InterPro" id="IPR050219">
    <property type="entry name" value="DnaG_primase"/>
</dbReference>
<dbReference type="GO" id="GO:0006269">
    <property type="term" value="P:DNA replication, synthesis of primer"/>
    <property type="evidence" value="ECO:0007669"/>
    <property type="project" value="UniProtKB-UniRule"/>
</dbReference>
<dbReference type="GO" id="GO:1990077">
    <property type="term" value="C:primosome complex"/>
    <property type="evidence" value="ECO:0007669"/>
    <property type="project" value="UniProtKB-KW"/>
</dbReference>
<keyword evidence="3 12" id="KW-0808">Transferase</keyword>
<evidence type="ECO:0000256" key="6">
    <source>
        <dbReference type="ARBA" id="ARBA00022723"/>
    </source>
</evidence>
<evidence type="ECO:0000256" key="8">
    <source>
        <dbReference type="ARBA" id="ARBA00022833"/>
    </source>
</evidence>
<evidence type="ECO:0000256" key="1">
    <source>
        <dbReference type="ARBA" id="ARBA00022478"/>
    </source>
</evidence>
<accession>A0AA90PU19</accession>
<dbReference type="Proteomes" id="UP001240777">
    <property type="component" value="Unassembled WGS sequence"/>
</dbReference>
<dbReference type="Gene3D" id="3.90.580.10">
    <property type="entry name" value="Zinc finger, CHC2-type domain"/>
    <property type="match status" value="1"/>
</dbReference>
<dbReference type="InterPro" id="IPR006295">
    <property type="entry name" value="DNA_primase_DnaG"/>
</dbReference>
<keyword evidence="4 12" id="KW-0548">Nucleotidyltransferase</keyword>
<keyword evidence="19" id="KW-1185">Reference proteome</keyword>
<dbReference type="EC" id="2.7.7.101" evidence="12"/>
<dbReference type="PROSITE" id="PS50880">
    <property type="entry name" value="TOPRIM"/>
    <property type="match status" value="1"/>
</dbReference>
<reference evidence="16" key="2">
    <citation type="submission" date="2023-07" db="EMBL/GenBank/DDBJ databases">
        <authorList>
            <person name="Aydin F."/>
            <person name="Tarhane S."/>
            <person name="Saticioglu I.B."/>
            <person name="Karakaya E."/>
            <person name="Abay S."/>
            <person name="Guran O."/>
            <person name="Bozkurt E."/>
            <person name="Uzum N."/>
            <person name="Olgun K."/>
            <person name="Jablonski D."/>
        </authorList>
    </citation>
    <scope>NUCLEOTIDE SEQUENCE</scope>
    <source>
        <strain evidence="16">Faydin-H75</strain>
    </source>
</reference>
<dbReference type="Gene3D" id="3.40.1360.10">
    <property type="match status" value="1"/>
</dbReference>
<name>A0AA90PU19_9HELI</name>
<reference evidence="16 18" key="3">
    <citation type="journal article" date="2024" name="Syst. Appl. Microbiol.">
        <title>Helicobacter cappadocius sp. nov., from lizards: The first psychrotrophic Helicobacter species.</title>
        <authorList>
            <person name="Aydin F."/>
            <person name="Tarhane S."/>
            <person name="Karakaya E."/>
            <person name="Abay S."/>
            <person name="Kayman T."/>
            <person name="Guran O."/>
            <person name="Bozkurt E."/>
            <person name="Uzum N."/>
            <person name="Avci A."/>
            <person name="Olgun K."/>
            <person name="Jablonski D."/>
            <person name="Guran C."/>
            <person name="Burcin Saticioglu I."/>
        </authorList>
    </citation>
    <scope>NUCLEOTIDE SEQUENCE [LARGE SCALE GENOMIC DNA]</scope>
    <source>
        <strain evidence="16">Faydin-H75</strain>
        <strain evidence="18">faydin-H76</strain>
    </source>
</reference>
<dbReference type="InterPro" id="IPR030846">
    <property type="entry name" value="DnaG_bac"/>
</dbReference>
<keyword evidence="8 12" id="KW-0862">Zinc</keyword>
<evidence type="ECO:0000313" key="17">
    <source>
        <dbReference type="EMBL" id="MDP2538735.1"/>
    </source>
</evidence>
<comment type="domain">
    <text evidence="12">Contains an N-terminal zinc-binding domain, a central core domain that contains the primase activity, and a C-terminal DnaB-binding domain.</text>
</comment>
<dbReference type="RefSeq" id="WP_305516982.1">
    <property type="nucleotide sequence ID" value="NZ_JAUPEV010000005.1"/>
</dbReference>
<keyword evidence="1 12" id="KW-0240">DNA-directed RNA polymerase</keyword>
<evidence type="ECO:0000313" key="16">
    <source>
        <dbReference type="EMBL" id="MDO7253139.1"/>
    </source>
</evidence>
<keyword evidence="2 12" id="KW-0639">Primosome</keyword>
<evidence type="ECO:0000256" key="5">
    <source>
        <dbReference type="ARBA" id="ARBA00022705"/>
    </source>
</evidence>
<comment type="function">
    <text evidence="12 13">RNA polymerase that catalyzes the synthesis of short RNA molecules used as primers for DNA polymerase during DNA replication.</text>
</comment>
<dbReference type="Pfam" id="PF16730">
    <property type="entry name" value="DnaGprimase_HBD"/>
    <property type="match status" value="1"/>
</dbReference>
<dbReference type="InterPro" id="IPR037068">
    <property type="entry name" value="DNA_primase_core_N_sf"/>
</dbReference>
<dbReference type="InterPro" id="IPR034151">
    <property type="entry name" value="TOPRIM_DnaG_bac"/>
</dbReference>
<dbReference type="GO" id="GO:0003677">
    <property type="term" value="F:DNA binding"/>
    <property type="evidence" value="ECO:0007669"/>
    <property type="project" value="UniProtKB-KW"/>
</dbReference>
<dbReference type="InterPro" id="IPR016136">
    <property type="entry name" value="DNA_helicase_N/primase_C"/>
</dbReference>
<dbReference type="SUPFAM" id="SSF56731">
    <property type="entry name" value="DNA primase core"/>
    <property type="match status" value="1"/>
</dbReference>
<dbReference type="PIRSF" id="PIRSF002811">
    <property type="entry name" value="DnaG"/>
    <property type="match status" value="1"/>
</dbReference>
<feature type="domain" description="Toprim" evidence="15">
    <location>
        <begin position="245"/>
        <end position="327"/>
    </location>
</feature>
<evidence type="ECO:0000313" key="18">
    <source>
        <dbReference type="Proteomes" id="UP001177258"/>
    </source>
</evidence>
<dbReference type="EMBL" id="JAUYZK010000003">
    <property type="protein sequence ID" value="MDP2538735.1"/>
    <property type="molecule type" value="Genomic_DNA"/>
</dbReference>
<evidence type="ECO:0000256" key="11">
    <source>
        <dbReference type="ARBA" id="ARBA00023163"/>
    </source>
</evidence>
<dbReference type="InterPro" id="IPR002694">
    <property type="entry name" value="Znf_CHC2"/>
</dbReference>
<dbReference type="FunFam" id="3.90.580.10:FF:000001">
    <property type="entry name" value="DNA primase"/>
    <property type="match status" value="1"/>
</dbReference>